<evidence type="ECO:0000313" key="1">
    <source>
        <dbReference type="EMBL" id="QJA99452.1"/>
    </source>
</evidence>
<organism evidence="1">
    <name type="scientific">viral metagenome</name>
    <dbReference type="NCBI Taxonomy" id="1070528"/>
    <lineage>
        <taxon>unclassified sequences</taxon>
        <taxon>metagenomes</taxon>
        <taxon>organismal metagenomes</taxon>
    </lineage>
</organism>
<reference evidence="1" key="1">
    <citation type="submission" date="2020-03" db="EMBL/GenBank/DDBJ databases">
        <title>The deep terrestrial virosphere.</title>
        <authorList>
            <person name="Holmfeldt K."/>
            <person name="Nilsson E."/>
            <person name="Simone D."/>
            <person name="Lopez-Fernandez M."/>
            <person name="Wu X."/>
            <person name="de Brujin I."/>
            <person name="Lundin D."/>
            <person name="Andersson A."/>
            <person name="Bertilsson S."/>
            <person name="Dopson M."/>
        </authorList>
    </citation>
    <scope>NUCLEOTIDE SEQUENCE</scope>
    <source>
        <strain evidence="1">MM171A01009</strain>
    </source>
</reference>
<protein>
    <submittedName>
        <fullName evidence="1">Uncharacterized protein</fullName>
    </submittedName>
</protein>
<name>A0A6M3M103_9ZZZZ</name>
<dbReference type="AlphaFoldDB" id="A0A6M3M103"/>
<accession>A0A6M3M103</accession>
<proteinExistence type="predicted"/>
<sequence length="65" mass="7313">MKLNEVKCPNTDGEDAPCESYEISFDRPLYKDRECEEVIIYGICDSCGGRVEVHGKVEVTTVERG</sequence>
<gene>
    <name evidence="1" type="ORF">MM171A01009_0015</name>
</gene>
<dbReference type="EMBL" id="MT143651">
    <property type="protein sequence ID" value="QJA99452.1"/>
    <property type="molecule type" value="Genomic_DNA"/>
</dbReference>